<dbReference type="Proteomes" id="UP001501480">
    <property type="component" value="Unassembled WGS sequence"/>
</dbReference>
<dbReference type="RefSeq" id="WP_344324556.1">
    <property type="nucleotide sequence ID" value="NZ_BAAAPY010000001.1"/>
</dbReference>
<dbReference type="InterPro" id="IPR050484">
    <property type="entry name" value="Transf_Hexapept/Carb_Anhydrase"/>
</dbReference>
<sequence>MRIELGDKKPTVDDTAWVAPNATLAGSVRIGAGASIWYGAVLRADNEPITIGADSNVQDNCAFHVDKGKPVTLGEGVSVGHGAVVHGATIGDHVLVGMGAIVMNGAVIGDETLVAAGALVTEGMEVPPRSLVAGVPAKVRRELTDAEVAKLHQNAVIYTEHRDLHRDGVVSD</sequence>
<dbReference type="Gene3D" id="2.160.10.10">
    <property type="entry name" value="Hexapeptide repeat proteins"/>
    <property type="match status" value="1"/>
</dbReference>
<name>A0ABN2VU45_9ACTN</name>
<accession>A0ABN2VU45</accession>
<protein>
    <submittedName>
        <fullName evidence="1">Gamma carbonic anhydrase family protein</fullName>
    </submittedName>
</protein>
<dbReference type="InterPro" id="IPR047324">
    <property type="entry name" value="LbH_gamma_CA-like"/>
</dbReference>
<dbReference type="PANTHER" id="PTHR13061:SF29">
    <property type="entry name" value="GAMMA CARBONIC ANHYDRASE-LIKE 1, MITOCHONDRIAL-RELATED"/>
    <property type="match status" value="1"/>
</dbReference>
<dbReference type="EMBL" id="BAAAPY010000001">
    <property type="protein sequence ID" value="GAA2072126.1"/>
    <property type="molecule type" value="Genomic_DNA"/>
</dbReference>
<dbReference type="PANTHER" id="PTHR13061">
    <property type="entry name" value="DYNACTIN SUBUNIT P25"/>
    <property type="match status" value="1"/>
</dbReference>
<evidence type="ECO:0000313" key="2">
    <source>
        <dbReference type="Proteomes" id="UP001501480"/>
    </source>
</evidence>
<comment type="caution">
    <text evidence="1">The sequence shown here is derived from an EMBL/GenBank/DDBJ whole genome shotgun (WGS) entry which is preliminary data.</text>
</comment>
<organism evidence="1 2">
    <name type="scientific">Aeromicrobium halocynthiae</name>
    <dbReference type="NCBI Taxonomy" id="560557"/>
    <lineage>
        <taxon>Bacteria</taxon>
        <taxon>Bacillati</taxon>
        <taxon>Actinomycetota</taxon>
        <taxon>Actinomycetes</taxon>
        <taxon>Propionibacteriales</taxon>
        <taxon>Nocardioidaceae</taxon>
        <taxon>Aeromicrobium</taxon>
    </lineage>
</organism>
<evidence type="ECO:0000313" key="1">
    <source>
        <dbReference type="EMBL" id="GAA2072126.1"/>
    </source>
</evidence>
<keyword evidence="2" id="KW-1185">Reference proteome</keyword>
<reference evidence="1 2" key="1">
    <citation type="journal article" date="2019" name="Int. J. Syst. Evol. Microbiol.">
        <title>The Global Catalogue of Microorganisms (GCM) 10K type strain sequencing project: providing services to taxonomists for standard genome sequencing and annotation.</title>
        <authorList>
            <consortium name="The Broad Institute Genomics Platform"/>
            <consortium name="The Broad Institute Genome Sequencing Center for Infectious Disease"/>
            <person name="Wu L."/>
            <person name="Ma J."/>
        </authorList>
    </citation>
    <scope>NUCLEOTIDE SEQUENCE [LARGE SCALE GENOMIC DNA]</scope>
    <source>
        <strain evidence="1 2">JCM 15749</strain>
    </source>
</reference>
<dbReference type="InterPro" id="IPR001451">
    <property type="entry name" value="Hexapep"/>
</dbReference>
<gene>
    <name evidence="1" type="ORF">GCM10009821_07700</name>
</gene>
<dbReference type="InterPro" id="IPR011004">
    <property type="entry name" value="Trimer_LpxA-like_sf"/>
</dbReference>
<dbReference type="CDD" id="cd04645">
    <property type="entry name" value="LbH_gamma_CA_like"/>
    <property type="match status" value="1"/>
</dbReference>
<dbReference type="Pfam" id="PF00132">
    <property type="entry name" value="Hexapep"/>
    <property type="match status" value="1"/>
</dbReference>
<proteinExistence type="predicted"/>
<dbReference type="SUPFAM" id="SSF51161">
    <property type="entry name" value="Trimeric LpxA-like enzymes"/>
    <property type="match status" value="1"/>
</dbReference>